<protein>
    <submittedName>
        <fullName evidence="1">Uncharacterized protein</fullName>
    </submittedName>
</protein>
<dbReference type="EMBL" id="CM047898">
    <property type="protein sequence ID" value="KAJ0104878.1"/>
    <property type="molecule type" value="Genomic_DNA"/>
</dbReference>
<reference evidence="2" key="1">
    <citation type="journal article" date="2023" name="G3 (Bethesda)">
        <title>Genome assembly and association tests identify interacting loci associated with vigor, precocity, and sex in interspecific pistachio rootstocks.</title>
        <authorList>
            <person name="Palmer W."/>
            <person name="Jacygrad E."/>
            <person name="Sagayaradj S."/>
            <person name="Cavanaugh K."/>
            <person name="Han R."/>
            <person name="Bertier L."/>
            <person name="Beede B."/>
            <person name="Kafkas S."/>
            <person name="Golino D."/>
            <person name="Preece J."/>
            <person name="Michelmore R."/>
        </authorList>
    </citation>
    <scope>NUCLEOTIDE SEQUENCE [LARGE SCALE GENOMIC DNA]</scope>
</reference>
<name>A0ACC1BYW5_9ROSI</name>
<evidence type="ECO:0000313" key="1">
    <source>
        <dbReference type="EMBL" id="KAJ0104878.1"/>
    </source>
</evidence>
<accession>A0ACC1BYW5</accession>
<comment type="caution">
    <text evidence="1">The sequence shown here is derived from an EMBL/GenBank/DDBJ whole genome shotgun (WGS) entry which is preliminary data.</text>
</comment>
<proteinExistence type="predicted"/>
<organism evidence="1 2">
    <name type="scientific">Pistacia atlantica</name>
    <dbReference type="NCBI Taxonomy" id="434234"/>
    <lineage>
        <taxon>Eukaryota</taxon>
        <taxon>Viridiplantae</taxon>
        <taxon>Streptophyta</taxon>
        <taxon>Embryophyta</taxon>
        <taxon>Tracheophyta</taxon>
        <taxon>Spermatophyta</taxon>
        <taxon>Magnoliopsida</taxon>
        <taxon>eudicotyledons</taxon>
        <taxon>Gunneridae</taxon>
        <taxon>Pentapetalae</taxon>
        <taxon>rosids</taxon>
        <taxon>malvids</taxon>
        <taxon>Sapindales</taxon>
        <taxon>Anacardiaceae</taxon>
        <taxon>Pistacia</taxon>
    </lineage>
</organism>
<dbReference type="Proteomes" id="UP001164250">
    <property type="component" value="Chromosome 2"/>
</dbReference>
<evidence type="ECO:0000313" key="2">
    <source>
        <dbReference type="Proteomes" id="UP001164250"/>
    </source>
</evidence>
<gene>
    <name evidence="1" type="ORF">Patl1_19086</name>
</gene>
<keyword evidence="2" id="KW-1185">Reference proteome</keyword>
<sequence>MDEEFDLEIPKIDNPNSSSEAVDRSSGLFDCWRSPCNALVTACCPCVTFGRVAEILDEGHISCCTSAIVYMGLFIFITQWAPCKLTSIYRKKLRKKFNIYEAPTLDWVTHLLCQPCAFCQEYRELQSRNMDPSLVGFKSILYVFEGWKRIKAMKKNNNQEPEMRAPDNQRMNRA</sequence>